<dbReference type="SMART" id="SM00032">
    <property type="entry name" value="CCP"/>
    <property type="match status" value="3"/>
</dbReference>
<feature type="domain" description="Sushi" evidence="9">
    <location>
        <begin position="101"/>
        <end position="162"/>
    </location>
</feature>
<organism evidence="10 11">
    <name type="scientific">Neotoma lepida</name>
    <name type="common">Desert woodrat</name>
    <dbReference type="NCBI Taxonomy" id="56216"/>
    <lineage>
        <taxon>Eukaryota</taxon>
        <taxon>Metazoa</taxon>
        <taxon>Chordata</taxon>
        <taxon>Craniata</taxon>
        <taxon>Vertebrata</taxon>
        <taxon>Euteleostomi</taxon>
        <taxon>Mammalia</taxon>
        <taxon>Eutheria</taxon>
        <taxon>Euarchontoglires</taxon>
        <taxon>Glires</taxon>
        <taxon>Rodentia</taxon>
        <taxon>Myomorpha</taxon>
        <taxon>Muroidea</taxon>
        <taxon>Cricetidae</taxon>
        <taxon>Neotominae</taxon>
        <taxon>Neotoma</taxon>
    </lineage>
</organism>
<dbReference type="SUPFAM" id="SSF57535">
    <property type="entry name" value="Complement control module/SCR domain"/>
    <property type="match status" value="4"/>
</dbReference>
<dbReference type="PANTHER" id="PTHR45656">
    <property type="entry name" value="PROTEIN CBR-CLEC-78"/>
    <property type="match status" value="1"/>
</dbReference>
<dbReference type="Proteomes" id="UP000092124">
    <property type="component" value="Unassembled WGS sequence"/>
</dbReference>
<dbReference type="EMBL" id="LZPO01098328">
    <property type="protein sequence ID" value="OBS63759.1"/>
    <property type="molecule type" value="Genomic_DNA"/>
</dbReference>
<accession>A0A1A6GD28</accession>
<evidence type="ECO:0000256" key="4">
    <source>
        <dbReference type="ARBA" id="ARBA00022859"/>
    </source>
</evidence>
<evidence type="ECO:0000256" key="1">
    <source>
        <dbReference type="ARBA" id="ARBA00022588"/>
    </source>
</evidence>
<feature type="domain" description="Sushi" evidence="9">
    <location>
        <begin position="1"/>
        <end position="25"/>
    </location>
</feature>
<keyword evidence="5" id="KW-0180">Complement pathway</keyword>
<evidence type="ECO:0000256" key="6">
    <source>
        <dbReference type="ARBA" id="ARBA00023157"/>
    </source>
</evidence>
<feature type="non-terminal residue" evidence="10">
    <location>
        <position position="1"/>
    </location>
</feature>
<evidence type="ECO:0000313" key="10">
    <source>
        <dbReference type="EMBL" id="OBS63759.1"/>
    </source>
</evidence>
<feature type="domain" description="Sushi" evidence="9">
    <location>
        <begin position="225"/>
        <end position="289"/>
    </location>
</feature>
<keyword evidence="4" id="KW-0391">Immunity</keyword>
<keyword evidence="11" id="KW-1185">Reference proteome</keyword>
<feature type="non-terminal residue" evidence="10">
    <location>
        <position position="316"/>
    </location>
</feature>
<proteinExistence type="predicted"/>
<feature type="domain" description="Sushi" evidence="9">
    <location>
        <begin position="163"/>
        <end position="224"/>
    </location>
</feature>
<dbReference type="PROSITE" id="PS50923">
    <property type="entry name" value="SUSHI"/>
    <property type="match status" value="4"/>
</dbReference>
<keyword evidence="6 8" id="KW-1015">Disulfide bond</keyword>
<dbReference type="FunFam" id="2.10.70.10:FF:000055">
    <property type="entry name" value="Complement decay-accelerating factor, GPI-anchored"/>
    <property type="match status" value="1"/>
</dbReference>
<keyword evidence="3" id="KW-0677">Repeat</keyword>
<dbReference type="InterPro" id="IPR035976">
    <property type="entry name" value="Sushi/SCR/CCP_sf"/>
</dbReference>
<evidence type="ECO:0000259" key="9">
    <source>
        <dbReference type="PROSITE" id="PS50923"/>
    </source>
</evidence>
<sequence>YHLVGTQKLQCIDGEWNSSYPTCESIQEAPRPAEQIALEKAIVKQMWAKHPQAMRPTRAPHGRLHRNRDAVAWPFSRLWRVSDQTLFKMTFIAALWVAVFGKCGPPPDIPGAMLVSEMNQTDFESRTILKYSCLPGYSRATSSQTISCNPDGKWHINTVCVKKSCRNPGDLRNGQVEVKTDFSFGSQIKFSCLEGYVLVGSPTSYCEIQSRGVVWSNPLPQCVIVKCGSPPDISNGRHNGGYEDFYTYGSSVTYRCDPSFSLLGNASITCTVANKTVGVWSSSPPTCERFILRGSSLIRCEADGNWSPSPPICELS</sequence>
<comment type="caution">
    <text evidence="10">The sequence shown here is derived from an EMBL/GenBank/DDBJ whole genome shotgun (WGS) entry which is preliminary data.</text>
</comment>
<evidence type="ECO:0000256" key="5">
    <source>
        <dbReference type="ARBA" id="ARBA00022875"/>
    </source>
</evidence>
<dbReference type="Gene3D" id="2.20.28.230">
    <property type="match status" value="1"/>
</dbReference>
<gene>
    <name evidence="10" type="ORF">A6R68_07702</name>
</gene>
<dbReference type="InterPro" id="IPR000436">
    <property type="entry name" value="Sushi_SCR_CCP_dom"/>
</dbReference>
<dbReference type="Pfam" id="PF00084">
    <property type="entry name" value="Sushi"/>
    <property type="match status" value="3"/>
</dbReference>
<dbReference type="GO" id="GO:0006958">
    <property type="term" value="P:complement activation, classical pathway"/>
    <property type="evidence" value="ECO:0007669"/>
    <property type="project" value="UniProtKB-KW"/>
</dbReference>
<comment type="caution">
    <text evidence="8">Lacks conserved residue(s) required for the propagation of feature annotation.</text>
</comment>
<evidence type="ECO:0000256" key="3">
    <source>
        <dbReference type="ARBA" id="ARBA00022737"/>
    </source>
</evidence>
<dbReference type="FunFam" id="2.10.70.10:FF:000008">
    <property type="entry name" value="Complement receptor type 1"/>
    <property type="match status" value="1"/>
</dbReference>
<keyword evidence="1" id="KW-0399">Innate immunity</keyword>
<protein>
    <recommendedName>
        <fullName evidence="9">Sushi domain-containing protein</fullName>
    </recommendedName>
</protein>
<dbReference type="Gene3D" id="2.10.70.10">
    <property type="entry name" value="Complement Module, domain 1"/>
    <property type="match status" value="3"/>
</dbReference>
<dbReference type="GO" id="GO:0045087">
    <property type="term" value="P:innate immune response"/>
    <property type="evidence" value="ECO:0007669"/>
    <property type="project" value="UniProtKB-KW"/>
</dbReference>
<evidence type="ECO:0000256" key="7">
    <source>
        <dbReference type="ARBA" id="ARBA00023180"/>
    </source>
</evidence>
<dbReference type="AlphaFoldDB" id="A0A1A6GD28"/>
<keyword evidence="2 8" id="KW-0768">Sushi</keyword>
<evidence type="ECO:0000256" key="8">
    <source>
        <dbReference type="PROSITE-ProRule" id="PRU00302"/>
    </source>
</evidence>
<dbReference type="CDD" id="cd00033">
    <property type="entry name" value="CCP"/>
    <property type="match status" value="3"/>
</dbReference>
<keyword evidence="7" id="KW-0325">Glycoprotein</keyword>
<dbReference type="OrthoDB" id="8961654at2759"/>
<reference evidence="10 11" key="1">
    <citation type="submission" date="2016-06" db="EMBL/GenBank/DDBJ databases">
        <title>The Draft Genome Sequence and Annotation of the Desert Woodrat Neotoma lepida.</title>
        <authorList>
            <person name="Campbell M."/>
            <person name="Oakeson K.F."/>
            <person name="Yandell M."/>
            <person name="Halpert J.R."/>
            <person name="Dearing D."/>
        </authorList>
    </citation>
    <scope>NUCLEOTIDE SEQUENCE [LARGE SCALE GENOMIC DNA]</scope>
    <source>
        <strain evidence="10">417</strain>
        <tissue evidence="10">Liver</tissue>
    </source>
</reference>
<evidence type="ECO:0000256" key="2">
    <source>
        <dbReference type="ARBA" id="ARBA00022659"/>
    </source>
</evidence>
<feature type="disulfide bond" evidence="8">
    <location>
        <begin position="133"/>
        <end position="160"/>
    </location>
</feature>
<dbReference type="PANTHER" id="PTHR45656:SF15">
    <property type="entry name" value="SUSHI DOMAIN-CONTAINING PROTEIN"/>
    <property type="match status" value="1"/>
</dbReference>
<name>A0A1A6GD28_NEOLE</name>
<dbReference type="InterPro" id="IPR051277">
    <property type="entry name" value="SEZ6_CSMD_C4BPB_Regulators"/>
</dbReference>
<evidence type="ECO:0000313" key="11">
    <source>
        <dbReference type="Proteomes" id="UP000092124"/>
    </source>
</evidence>
<feature type="disulfide bond" evidence="8">
    <location>
        <begin position="227"/>
        <end position="270"/>
    </location>
</feature>
<dbReference type="STRING" id="56216.A0A1A6GD28"/>